<comment type="pathway">
    <text evidence="10">Polyol metabolism; 1,2-propanediol degradation.</text>
</comment>
<dbReference type="InterPro" id="IPR008300">
    <property type="entry name" value="PTAC"/>
</dbReference>
<dbReference type="EMBL" id="JANPWE010000002">
    <property type="protein sequence ID" value="MCR6544898.1"/>
    <property type="molecule type" value="Genomic_DNA"/>
</dbReference>
<evidence type="ECO:0000256" key="10">
    <source>
        <dbReference type="PIRNR" id="PIRNR010130"/>
    </source>
</evidence>
<dbReference type="EC" id="2.3.1.222" evidence="3 10"/>
<evidence type="ECO:0000256" key="4">
    <source>
        <dbReference type="ARBA" id="ARBA00020837"/>
    </source>
</evidence>
<keyword evidence="6" id="KW-0479">Metal-binding</keyword>
<keyword evidence="5 10" id="KW-0808">Transferase</keyword>
<keyword evidence="12" id="KW-1185">Reference proteome</keyword>
<dbReference type="NCBIfam" id="NF011652">
    <property type="entry name" value="PRK15070.1"/>
    <property type="match status" value="1"/>
</dbReference>
<evidence type="ECO:0000313" key="11">
    <source>
        <dbReference type="EMBL" id="MCR6544898.1"/>
    </source>
</evidence>
<evidence type="ECO:0000256" key="5">
    <source>
        <dbReference type="ARBA" id="ARBA00022679"/>
    </source>
</evidence>
<evidence type="ECO:0000256" key="1">
    <source>
        <dbReference type="ARBA" id="ARBA00001947"/>
    </source>
</evidence>
<evidence type="ECO:0000256" key="8">
    <source>
        <dbReference type="ARBA" id="ARBA00023315"/>
    </source>
</evidence>
<name>A0ABT1Y2W9_9FIRM</name>
<comment type="function">
    <text evidence="10">Involved in 1,2-propanediol (1,2-PD) degradation by catalyzing the conversion of propanoyl-CoA to propanoyl-phosphate.</text>
</comment>
<dbReference type="PANTHER" id="PTHR39453">
    <property type="entry name" value="PHOSPHATE PROPANOYLTRANSFERASE"/>
    <property type="match status" value="1"/>
</dbReference>
<comment type="catalytic activity">
    <reaction evidence="9 10">
        <text>propanoyl-CoA + phosphate = propanoyl phosphate + CoA</text>
        <dbReference type="Rhea" id="RHEA:28046"/>
        <dbReference type="ChEBI" id="CHEBI:43474"/>
        <dbReference type="ChEBI" id="CHEBI:57287"/>
        <dbReference type="ChEBI" id="CHEBI:57392"/>
        <dbReference type="ChEBI" id="CHEBI:58933"/>
        <dbReference type="EC" id="2.3.1.222"/>
    </reaction>
</comment>
<comment type="caution">
    <text evidence="11">The sequence shown here is derived from an EMBL/GenBank/DDBJ whole genome shotgun (WGS) entry which is preliminary data.</text>
</comment>
<dbReference type="Proteomes" id="UP001524944">
    <property type="component" value="Unassembled WGS sequence"/>
</dbReference>
<keyword evidence="8 10" id="KW-0012">Acyltransferase</keyword>
<dbReference type="PIRSF" id="PIRSF010130">
    <property type="entry name" value="PduL"/>
    <property type="match status" value="1"/>
</dbReference>
<comment type="similarity">
    <text evidence="2 10">Belongs to the PduL family.</text>
</comment>
<dbReference type="Pfam" id="PF06130">
    <property type="entry name" value="PTAC"/>
    <property type="match status" value="1"/>
</dbReference>
<organism evidence="11 12">
    <name type="scientific">Dehalobacterium formicoaceticum</name>
    <dbReference type="NCBI Taxonomy" id="51515"/>
    <lineage>
        <taxon>Bacteria</taxon>
        <taxon>Bacillati</taxon>
        <taxon>Bacillota</taxon>
        <taxon>Clostridia</taxon>
        <taxon>Eubacteriales</taxon>
        <taxon>Peptococcaceae</taxon>
        <taxon>Dehalobacterium</taxon>
    </lineage>
</organism>
<evidence type="ECO:0000313" key="12">
    <source>
        <dbReference type="Proteomes" id="UP001524944"/>
    </source>
</evidence>
<evidence type="ECO:0000256" key="3">
    <source>
        <dbReference type="ARBA" id="ARBA00012206"/>
    </source>
</evidence>
<accession>A0ABT1Y2W9</accession>
<evidence type="ECO:0000256" key="6">
    <source>
        <dbReference type="ARBA" id="ARBA00022723"/>
    </source>
</evidence>
<dbReference type="PANTHER" id="PTHR39453:SF1">
    <property type="entry name" value="PHOSPHATE PROPANOYLTRANSFERASE"/>
    <property type="match status" value="1"/>
</dbReference>
<reference evidence="11 12" key="1">
    <citation type="submission" date="2022-08" db="EMBL/GenBank/DDBJ databases">
        <title>Proteogenomics of the novel Dehalobacterium formicoaceticum strain EZ94 highlights a key role of methyltransferases during anaerobic dichloromethane degradation.</title>
        <authorList>
            <person name="Wasmund K."/>
        </authorList>
    </citation>
    <scope>NUCLEOTIDE SEQUENCE [LARGE SCALE GENOMIC DNA]</scope>
    <source>
        <strain evidence="11 12">EZ94</strain>
    </source>
</reference>
<protein>
    <recommendedName>
        <fullName evidence="4 10">Phosphate propanoyltransferase</fullName>
        <ecNumber evidence="3 10">2.3.1.222</ecNumber>
    </recommendedName>
</protein>
<keyword evidence="7" id="KW-0862">Zinc</keyword>
<comment type="cofactor">
    <cofactor evidence="1">
        <name>Zn(2+)</name>
        <dbReference type="ChEBI" id="CHEBI:29105"/>
    </cofactor>
</comment>
<gene>
    <name evidence="11" type="ORF">NVS47_05085</name>
</gene>
<sequence length="221" mass="24184">MRLDKGQLEEIVKMVLRQQLSKECCDQPLMKEDKKIPIGISNRHVHLSGHDLEILFGGNATLTRFKDLSQPGQFACAEKVTLVGPKGVIENVRILGPTRNRTQVEISVSDCFKLGVKAPIRDSGDLSGSAGLTLVGPAGSVTVPEGCIIAARHIHMHPKEAARFNVKDGERINVQTEGARGVVFCEVMVRVSEEYNLEMHVDMDEANAASLKNGDFVKIID</sequence>
<evidence type="ECO:0000256" key="7">
    <source>
        <dbReference type="ARBA" id="ARBA00022833"/>
    </source>
</evidence>
<proteinExistence type="inferred from homology"/>
<evidence type="ECO:0000256" key="9">
    <source>
        <dbReference type="ARBA" id="ARBA00047589"/>
    </source>
</evidence>
<evidence type="ECO:0000256" key="2">
    <source>
        <dbReference type="ARBA" id="ARBA00007342"/>
    </source>
</evidence>